<comment type="caution">
    <text evidence="3">The sequence shown here is derived from an EMBL/GenBank/DDBJ whole genome shotgun (WGS) entry which is preliminary data.</text>
</comment>
<dbReference type="RefSeq" id="WP_163764908.1">
    <property type="nucleotide sequence ID" value="NZ_JAAGYR010000020.1"/>
</dbReference>
<proteinExistence type="predicted"/>
<organism evidence="3 4">
    <name type="scientific">Pelistega ratti</name>
    <dbReference type="NCBI Taxonomy" id="2652177"/>
    <lineage>
        <taxon>Bacteria</taxon>
        <taxon>Pseudomonadati</taxon>
        <taxon>Pseudomonadota</taxon>
        <taxon>Betaproteobacteria</taxon>
        <taxon>Burkholderiales</taxon>
        <taxon>Alcaligenaceae</taxon>
        <taxon>Pelistega</taxon>
    </lineage>
</organism>
<feature type="domain" description="Prepilin type IV endopeptidase peptidase" evidence="2">
    <location>
        <begin position="85"/>
        <end position="196"/>
    </location>
</feature>
<gene>
    <name evidence="3" type="ORF">F9B74_09285</name>
</gene>
<accession>A0A6L9Y7W9</accession>
<feature type="transmembrane region" description="Helical" evidence="1">
    <location>
        <begin position="6"/>
        <end position="28"/>
    </location>
</feature>
<feature type="transmembrane region" description="Helical" evidence="1">
    <location>
        <begin position="208"/>
        <end position="227"/>
    </location>
</feature>
<evidence type="ECO:0000313" key="4">
    <source>
        <dbReference type="Proteomes" id="UP000477651"/>
    </source>
</evidence>
<dbReference type="Proteomes" id="UP000477651">
    <property type="component" value="Unassembled WGS sequence"/>
</dbReference>
<dbReference type="GO" id="GO:0004190">
    <property type="term" value="F:aspartic-type endopeptidase activity"/>
    <property type="evidence" value="ECO:0007669"/>
    <property type="project" value="InterPro"/>
</dbReference>
<feature type="transmembrane region" description="Helical" evidence="1">
    <location>
        <begin position="77"/>
        <end position="95"/>
    </location>
</feature>
<dbReference type="GO" id="GO:0016020">
    <property type="term" value="C:membrane"/>
    <property type="evidence" value="ECO:0007669"/>
    <property type="project" value="InterPro"/>
</dbReference>
<keyword evidence="4" id="KW-1185">Reference proteome</keyword>
<keyword evidence="1" id="KW-0812">Transmembrane</keyword>
<feature type="transmembrane region" description="Helical" evidence="1">
    <location>
        <begin position="49"/>
        <end position="71"/>
    </location>
</feature>
<keyword evidence="1" id="KW-1133">Transmembrane helix</keyword>
<sequence>MSWYWYFLVVMMGIAVSVAYRYTVLSFYRAYPKDPHFYQNKTYQRSYHHLFCSALFFLYILVYIIFAYLSIIPNIGIKHYIALPFAFFLTIIACVDCKLYLIPFWCLVGVLIIGGLYHLGQVLFIDTEVSLIDLMYIGFQEKIPFFIGIGVLYCLVLRNRIGLGDIYFLIILLILFSVEVWLYAVLLACLLGILFACILKIVKKSIGYIAFGPWIALSTWLMFLVVLDGKI</sequence>
<dbReference type="EMBL" id="JAAGYR010000020">
    <property type="protein sequence ID" value="NEN76501.1"/>
    <property type="molecule type" value="Genomic_DNA"/>
</dbReference>
<evidence type="ECO:0000256" key="1">
    <source>
        <dbReference type="SAM" id="Phobius"/>
    </source>
</evidence>
<dbReference type="Pfam" id="PF01478">
    <property type="entry name" value="Peptidase_A24"/>
    <property type="match status" value="1"/>
</dbReference>
<keyword evidence="1" id="KW-0472">Membrane</keyword>
<evidence type="ECO:0000313" key="3">
    <source>
        <dbReference type="EMBL" id="NEN76501.1"/>
    </source>
</evidence>
<dbReference type="InterPro" id="IPR000045">
    <property type="entry name" value="Prepilin_IV_endopep_pep"/>
</dbReference>
<dbReference type="AlphaFoldDB" id="A0A6L9Y7W9"/>
<feature type="transmembrane region" description="Helical" evidence="1">
    <location>
        <begin position="137"/>
        <end position="157"/>
    </location>
</feature>
<feature type="transmembrane region" description="Helical" evidence="1">
    <location>
        <begin position="169"/>
        <end position="202"/>
    </location>
</feature>
<evidence type="ECO:0000259" key="2">
    <source>
        <dbReference type="Pfam" id="PF01478"/>
    </source>
</evidence>
<reference evidence="3 4" key="1">
    <citation type="submission" date="2020-02" db="EMBL/GenBank/DDBJ databases">
        <title>Pelistega sp. NLN82 were isolated from wild rodents of the Hainan Island.</title>
        <authorList>
            <person name="Niu N."/>
            <person name="Zhou J."/>
        </authorList>
    </citation>
    <scope>NUCLEOTIDE SEQUENCE [LARGE SCALE GENOMIC DNA]</scope>
    <source>
        <strain evidence="3 4">NLN82</strain>
    </source>
</reference>
<name>A0A6L9Y7W9_9BURK</name>
<feature type="transmembrane region" description="Helical" evidence="1">
    <location>
        <begin position="102"/>
        <end position="125"/>
    </location>
</feature>
<protein>
    <recommendedName>
        <fullName evidence="2">Prepilin type IV endopeptidase peptidase domain-containing protein</fullName>
    </recommendedName>
</protein>